<dbReference type="AlphaFoldDB" id="A0AAD1VPV2"/>
<protein>
    <submittedName>
        <fullName evidence="1">Uncharacterized protein</fullName>
    </submittedName>
</protein>
<organism evidence="1 2">
    <name type="scientific">Pelobates cultripes</name>
    <name type="common">Western spadefoot toad</name>
    <dbReference type="NCBI Taxonomy" id="61616"/>
    <lineage>
        <taxon>Eukaryota</taxon>
        <taxon>Metazoa</taxon>
        <taxon>Chordata</taxon>
        <taxon>Craniata</taxon>
        <taxon>Vertebrata</taxon>
        <taxon>Euteleostomi</taxon>
        <taxon>Amphibia</taxon>
        <taxon>Batrachia</taxon>
        <taxon>Anura</taxon>
        <taxon>Pelobatoidea</taxon>
        <taxon>Pelobatidae</taxon>
        <taxon>Pelobates</taxon>
    </lineage>
</organism>
<name>A0AAD1VPV2_PELCU</name>
<accession>A0AAD1VPV2</accession>
<reference evidence="1" key="1">
    <citation type="submission" date="2022-03" db="EMBL/GenBank/DDBJ databases">
        <authorList>
            <person name="Alioto T."/>
            <person name="Alioto T."/>
            <person name="Gomez Garrido J."/>
        </authorList>
    </citation>
    <scope>NUCLEOTIDE SEQUENCE</scope>
</reference>
<dbReference type="Proteomes" id="UP001295444">
    <property type="component" value="Chromosome 01"/>
</dbReference>
<gene>
    <name evidence="1" type="ORF">PECUL_23A045167</name>
</gene>
<evidence type="ECO:0000313" key="2">
    <source>
        <dbReference type="Proteomes" id="UP001295444"/>
    </source>
</evidence>
<evidence type="ECO:0000313" key="1">
    <source>
        <dbReference type="EMBL" id="CAH2223491.1"/>
    </source>
</evidence>
<proteinExistence type="predicted"/>
<dbReference type="EMBL" id="OW240912">
    <property type="protein sequence ID" value="CAH2223491.1"/>
    <property type="molecule type" value="Genomic_DNA"/>
</dbReference>
<keyword evidence="2" id="KW-1185">Reference proteome</keyword>
<sequence>MECTIHPVCVPVTSADIGDVTRKWNACRWNWNARWWIDSRQQLTDEIMSFDWGTFQGFRKLTMT</sequence>